<organism evidence="1">
    <name type="scientific">Arundo donax</name>
    <name type="common">Giant reed</name>
    <name type="synonym">Donax arundinaceus</name>
    <dbReference type="NCBI Taxonomy" id="35708"/>
    <lineage>
        <taxon>Eukaryota</taxon>
        <taxon>Viridiplantae</taxon>
        <taxon>Streptophyta</taxon>
        <taxon>Embryophyta</taxon>
        <taxon>Tracheophyta</taxon>
        <taxon>Spermatophyta</taxon>
        <taxon>Magnoliopsida</taxon>
        <taxon>Liliopsida</taxon>
        <taxon>Poales</taxon>
        <taxon>Poaceae</taxon>
        <taxon>PACMAD clade</taxon>
        <taxon>Arundinoideae</taxon>
        <taxon>Arundineae</taxon>
        <taxon>Arundo</taxon>
    </lineage>
</organism>
<reference evidence="1" key="2">
    <citation type="journal article" date="2015" name="Data Brief">
        <title>Shoot transcriptome of the giant reed, Arundo donax.</title>
        <authorList>
            <person name="Barrero R.A."/>
            <person name="Guerrero F.D."/>
            <person name="Moolhuijzen P."/>
            <person name="Goolsby J.A."/>
            <person name="Tidwell J."/>
            <person name="Bellgard S.E."/>
            <person name="Bellgard M.I."/>
        </authorList>
    </citation>
    <scope>NUCLEOTIDE SEQUENCE</scope>
    <source>
        <tissue evidence="1">Shoot tissue taken approximately 20 cm above the soil surface</tissue>
    </source>
</reference>
<sequence>MQQALFEQLQHWNRDNCLPCCSGRCG</sequence>
<protein>
    <submittedName>
        <fullName evidence="1">Uncharacterized protein</fullName>
    </submittedName>
</protein>
<dbReference type="EMBL" id="GBRH01268633">
    <property type="protein sequence ID" value="JAD29262.1"/>
    <property type="molecule type" value="Transcribed_RNA"/>
</dbReference>
<name>A0A0A9NAE9_ARUDO</name>
<evidence type="ECO:0000313" key="1">
    <source>
        <dbReference type="EMBL" id="JAD29262.1"/>
    </source>
</evidence>
<reference evidence="1" key="1">
    <citation type="submission" date="2014-09" db="EMBL/GenBank/DDBJ databases">
        <authorList>
            <person name="Magalhaes I.L.F."/>
            <person name="Oliveira U."/>
            <person name="Santos F.R."/>
            <person name="Vidigal T.H.D.A."/>
            <person name="Brescovit A.D."/>
            <person name="Santos A.J."/>
        </authorList>
    </citation>
    <scope>NUCLEOTIDE SEQUENCE</scope>
    <source>
        <tissue evidence="1">Shoot tissue taken approximately 20 cm above the soil surface</tissue>
    </source>
</reference>
<proteinExistence type="predicted"/>
<accession>A0A0A9NAE9</accession>
<dbReference type="AlphaFoldDB" id="A0A0A9NAE9"/>